<dbReference type="PANTHER" id="PTHR42881:SF2">
    <property type="entry name" value="PROLYL ENDOPEPTIDASE"/>
    <property type="match status" value="1"/>
</dbReference>
<evidence type="ECO:0000313" key="10">
    <source>
        <dbReference type="EMBL" id="MDC3980873.1"/>
    </source>
</evidence>
<evidence type="ECO:0000256" key="7">
    <source>
        <dbReference type="SAM" id="MobiDB-lite"/>
    </source>
</evidence>
<dbReference type="GO" id="GO:0006508">
    <property type="term" value="P:proteolysis"/>
    <property type="evidence" value="ECO:0007669"/>
    <property type="project" value="UniProtKB-KW"/>
</dbReference>
<evidence type="ECO:0000256" key="5">
    <source>
        <dbReference type="ARBA" id="ARBA00022801"/>
    </source>
</evidence>
<evidence type="ECO:0000259" key="9">
    <source>
        <dbReference type="Pfam" id="PF02897"/>
    </source>
</evidence>
<feature type="region of interest" description="Disordered" evidence="7">
    <location>
        <begin position="1"/>
        <end position="22"/>
    </location>
</feature>
<dbReference type="Gene3D" id="3.40.50.1820">
    <property type="entry name" value="alpha/beta hydrolase"/>
    <property type="match status" value="1"/>
</dbReference>
<dbReference type="EC" id="3.4.21.26" evidence="3"/>
<keyword evidence="6" id="KW-0720">Serine protease</keyword>
<evidence type="ECO:0000256" key="2">
    <source>
        <dbReference type="ARBA" id="ARBA00005228"/>
    </source>
</evidence>
<feature type="domain" description="Peptidase S9 prolyl oligopeptidase catalytic" evidence="8">
    <location>
        <begin position="475"/>
        <end position="683"/>
    </location>
</feature>
<dbReference type="GO" id="GO:0005829">
    <property type="term" value="C:cytosol"/>
    <property type="evidence" value="ECO:0007669"/>
    <property type="project" value="TreeGrafter"/>
</dbReference>
<evidence type="ECO:0000259" key="8">
    <source>
        <dbReference type="Pfam" id="PF00326"/>
    </source>
</evidence>
<reference evidence="10 11" key="1">
    <citation type="submission" date="2021-04" db="EMBL/GenBank/DDBJ databases">
        <title>Genome analysis of Polyangium sp.</title>
        <authorList>
            <person name="Li Y."/>
            <person name="Wang J."/>
        </authorList>
    </citation>
    <scope>NUCLEOTIDE SEQUENCE [LARGE SCALE GENOMIC DNA]</scope>
    <source>
        <strain evidence="10 11">SDU14</strain>
    </source>
</reference>
<dbReference type="InterPro" id="IPR001375">
    <property type="entry name" value="Peptidase_S9_cat"/>
</dbReference>
<dbReference type="Gene3D" id="2.130.10.120">
    <property type="entry name" value="Prolyl oligopeptidase, N-terminal domain"/>
    <property type="match status" value="1"/>
</dbReference>
<dbReference type="InterPro" id="IPR029058">
    <property type="entry name" value="AB_hydrolase_fold"/>
</dbReference>
<dbReference type="InterPro" id="IPR002471">
    <property type="entry name" value="Pept_S9_AS"/>
</dbReference>
<keyword evidence="5" id="KW-0378">Hydrolase</keyword>
<feature type="domain" description="Peptidase S9A N-terminal" evidence="9">
    <location>
        <begin position="11"/>
        <end position="416"/>
    </location>
</feature>
<accession>A0A9X4AQ99</accession>
<gene>
    <name evidence="10" type="ORF">KEG57_10220</name>
</gene>
<dbReference type="Pfam" id="PF00326">
    <property type="entry name" value="Peptidase_S9"/>
    <property type="match status" value="1"/>
</dbReference>
<evidence type="ECO:0000256" key="3">
    <source>
        <dbReference type="ARBA" id="ARBA00011897"/>
    </source>
</evidence>
<dbReference type="PANTHER" id="PTHR42881">
    <property type="entry name" value="PROLYL ENDOPEPTIDASE"/>
    <property type="match status" value="1"/>
</dbReference>
<dbReference type="InterPro" id="IPR051167">
    <property type="entry name" value="Prolyl_oligopep/macrocyclase"/>
</dbReference>
<evidence type="ECO:0000313" key="11">
    <source>
        <dbReference type="Proteomes" id="UP001151081"/>
    </source>
</evidence>
<dbReference type="GO" id="GO:0004252">
    <property type="term" value="F:serine-type endopeptidase activity"/>
    <property type="evidence" value="ECO:0007669"/>
    <property type="project" value="UniProtKB-EC"/>
</dbReference>
<sequence length="711" mass="77347">MKKLTEPLRFPPTRRDPESGFTVHGRRFDDPYAWLERLDDAETQGFLASQEAITRGVLGVVPGRDWLRDAVARSARYARRSPPIRTGSNGREFVWQADADDEKPKLLLRRERGAPLETVLDPNTWASDEALVFAVPSPDGTRVAFGKAVGSTHEAVIHVLDVETGRVLPDRPRGTGHASLAWRPDGSGFFYSACPDPGEVPAGDEAHWNAIYEHRIGSNTPARRVFGDEHNKEYWCSVKVSECGRFAVLYKWDYVHASVVYLLRLADDALLPVAPVMRSLNQVQVIGDSLLIHTDLDAPRGRACIASLAAPTEWRTLIAENEDTLQTVAGVSGRLYAVYCHAASHRVRIHAEDGAYLRDLVLPALGSVNRNDGEGIVSGVSGAWKGDEVWVSFESYVQPPSHYRYDYASDRLTPYHVPDVGLDPAAYVTDQVWYESADGTRVSMFIIHRKDLPRDGRMPVRLSGYGGFNISLQPRFSAVTAAWLKLGGVLAFANVRGGGEYGRAWHEAAVKTRRQNAFDDYIAAARFLVSAGYTTPSRLASRGNSNGGVLVAVTAMQAPEAFGAVFCRAPTLDMLQFPKFGFMSSATVEYGSPDDPVEGAYLAGYSPYHNVRADRRYPVIAFVPALNDRIAPPYDPLKMVARLQAENTVGGPYLLLPLRGSGHGGGTTLTALIEQDVDELCFYCWALDVAPPATGAAGAGGGAEAGAAGAG</sequence>
<comment type="catalytic activity">
    <reaction evidence="1">
        <text>Hydrolysis of Pro-|-Xaa &gt;&gt; Ala-|-Xaa in oligopeptides.</text>
        <dbReference type="EC" id="3.4.21.26"/>
    </reaction>
</comment>
<organism evidence="10 11">
    <name type="scientific">Polyangium jinanense</name>
    <dbReference type="NCBI Taxonomy" id="2829994"/>
    <lineage>
        <taxon>Bacteria</taxon>
        <taxon>Pseudomonadati</taxon>
        <taxon>Myxococcota</taxon>
        <taxon>Polyangia</taxon>
        <taxon>Polyangiales</taxon>
        <taxon>Polyangiaceae</taxon>
        <taxon>Polyangium</taxon>
    </lineage>
</organism>
<keyword evidence="4" id="KW-0645">Protease</keyword>
<dbReference type="Proteomes" id="UP001151081">
    <property type="component" value="Unassembled WGS sequence"/>
</dbReference>
<dbReference type="Pfam" id="PF02897">
    <property type="entry name" value="Peptidase_S9_N"/>
    <property type="match status" value="1"/>
</dbReference>
<dbReference type="AlphaFoldDB" id="A0A9X4AQ99"/>
<evidence type="ECO:0000256" key="1">
    <source>
        <dbReference type="ARBA" id="ARBA00001070"/>
    </source>
</evidence>
<evidence type="ECO:0000256" key="6">
    <source>
        <dbReference type="ARBA" id="ARBA00022825"/>
    </source>
</evidence>
<dbReference type="EMBL" id="JAGTJJ010000003">
    <property type="protein sequence ID" value="MDC3980873.1"/>
    <property type="molecule type" value="Genomic_DNA"/>
</dbReference>
<proteinExistence type="inferred from homology"/>
<dbReference type="GO" id="GO:0070012">
    <property type="term" value="F:oligopeptidase activity"/>
    <property type="evidence" value="ECO:0007669"/>
    <property type="project" value="TreeGrafter"/>
</dbReference>
<name>A0A9X4AQ99_9BACT</name>
<dbReference type="RefSeq" id="WP_272458413.1">
    <property type="nucleotide sequence ID" value="NZ_JAGTJJ010000003.1"/>
</dbReference>
<dbReference type="PRINTS" id="PR00862">
    <property type="entry name" value="PROLIGOPTASE"/>
</dbReference>
<dbReference type="SUPFAM" id="SSF50993">
    <property type="entry name" value="Peptidase/esterase 'gauge' domain"/>
    <property type="match status" value="1"/>
</dbReference>
<dbReference type="PROSITE" id="PS00708">
    <property type="entry name" value="PRO_ENDOPEP_SER"/>
    <property type="match status" value="1"/>
</dbReference>
<dbReference type="InterPro" id="IPR023302">
    <property type="entry name" value="Pept_S9A_N"/>
</dbReference>
<comment type="similarity">
    <text evidence="2">Belongs to the peptidase S9A family.</text>
</comment>
<protein>
    <recommendedName>
        <fullName evidence="3">prolyl oligopeptidase</fullName>
        <ecNumber evidence="3">3.4.21.26</ecNumber>
    </recommendedName>
</protein>
<evidence type="ECO:0000256" key="4">
    <source>
        <dbReference type="ARBA" id="ARBA00022670"/>
    </source>
</evidence>
<keyword evidence="11" id="KW-1185">Reference proteome</keyword>
<dbReference type="InterPro" id="IPR002470">
    <property type="entry name" value="Peptidase_S9A"/>
</dbReference>
<comment type="caution">
    <text evidence="10">The sequence shown here is derived from an EMBL/GenBank/DDBJ whole genome shotgun (WGS) entry which is preliminary data.</text>
</comment>
<dbReference type="SUPFAM" id="SSF53474">
    <property type="entry name" value="alpha/beta-Hydrolases"/>
    <property type="match status" value="1"/>
</dbReference>